<dbReference type="Gene3D" id="3.90.25.10">
    <property type="entry name" value="UDP-galactose 4-epimerase, domain 1"/>
    <property type="match status" value="1"/>
</dbReference>
<dbReference type="InterPro" id="IPR052718">
    <property type="entry name" value="NmrA-type_oxidoreductase"/>
</dbReference>
<dbReference type="InterPro" id="IPR036291">
    <property type="entry name" value="NAD(P)-bd_dom_sf"/>
</dbReference>
<evidence type="ECO:0000259" key="1">
    <source>
        <dbReference type="Pfam" id="PF13460"/>
    </source>
</evidence>
<proteinExistence type="predicted"/>
<dbReference type="InterPro" id="IPR016040">
    <property type="entry name" value="NAD(P)-bd_dom"/>
</dbReference>
<comment type="caution">
    <text evidence="2">The sequence shown here is derived from an EMBL/GenBank/DDBJ whole genome shotgun (WGS) entry which is preliminary data.</text>
</comment>
<dbReference type="EMBL" id="JBEXIP010000067">
    <property type="protein sequence ID" value="MET8438687.1"/>
    <property type="molecule type" value="Genomic_DNA"/>
</dbReference>
<evidence type="ECO:0000313" key="3">
    <source>
        <dbReference type="Proteomes" id="UP001550044"/>
    </source>
</evidence>
<accession>A0ABV2ULG1</accession>
<dbReference type="Pfam" id="PF13460">
    <property type="entry name" value="NAD_binding_10"/>
    <property type="match status" value="1"/>
</dbReference>
<feature type="domain" description="NAD(P)-binding" evidence="1">
    <location>
        <begin position="16"/>
        <end position="145"/>
    </location>
</feature>
<evidence type="ECO:0000313" key="2">
    <source>
        <dbReference type="EMBL" id="MET8438687.1"/>
    </source>
</evidence>
<organism evidence="2 3">
    <name type="scientific">Streptomyces sp. 900116325</name>
    <dbReference type="NCBI Taxonomy" id="3154295"/>
    <lineage>
        <taxon>Bacteria</taxon>
        <taxon>Bacillati</taxon>
        <taxon>Actinomycetota</taxon>
        <taxon>Actinomycetes</taxon>
        <taxon>Kitasatosporales</taxon>
        <taxon>Streptomycetaceae</taxon>
        <taxon>Streptomyces</taxon>
    </lineage>
</organism>
<dbReference type="RefSeq" id="WP_356713102.1">
    <property type="nucleotide sequence ID" value="NZ_JBEXIP010000067.1"/>
</dbReference>
<reference evidence="2 3" key="1">
    <citation type="submission" date="2024-06" db="EMBL/GenBank/DDBJ databases">
        <title>The Natural Products Discovery Center: Release of the First 8490 Sequenced Strains for Exploring Actinobacteria Biosynthetic Diversity.</title>
        <authorList>
            <person name="Kalkreuter E."/>
            <person name="Kautsar S.A."/>
            <person name="Yang D."/>
            <person name="Bader C.D."/>
            <person name="Teijaro C.N."/>
            <person name="Fluegel L."/>
            <person name="Davis C.M."/>
            <person name="Simpson J.R."/>
            <person name="Lauterbach L."/>
            <person name="Steele A.D."/>
            <person name="Gui C."/>
            <person name="Meng S."/>
            <person name="Li G."/>
            <person name="Viehrig K."/>
            <person name="Ye F."/>
            <person name="Su P."/>
            <person name="Kiefer A.F."/>
            <person name="Nichols A."/>
            <person name="Cepeda A.J."/>
            <person name="Yan W."/>
            <person name="Fan B."/>
            <person name="Jiang Y."/>
            <person name="Adhikari A."/>
            <person name="Zheng C.-J."/>
            <person name="Schuster L."/>
            <person name="Cowan T.M."/>
            <person name="Smanski M.J."/>
            <person name="Chevrette M.G."/>
            <person name="De Carvalho L.P.S."/>
            <person name="Shen B."/>
        </authorList>
    </citation>
    <scope>NUCLEOTIDE SEQUENCE [LARGE SCALE GENOMIC DNA]</scope>
    <source>
        <strain evidence="2 3">NPDC005137</strain>
    </source>
</reference>
<name>A0ABV2ULG1_9ACTN</name>
<dbReference type="SUPFAM" id="SSF51735">
    <property type="entry name" value="NAD(P)-binding Rossmann-fold domains"/>
    <property type="match status" value="1"/>
</dbReference>
<dbReference type="PANTHER" id="PTHR47129">
    <property type="entry name" value="QUINONE OXIDOREDUCTASE 2"/>
    <property type="match status" value="1"/>
</dbReference>
<dbReference type="PANTHER" id="PTHR47129:SF1">
    <property type="entry name" value="NMRA-LIKE DOMAIN-CONTAINING PROTEIN"/>
    <property type="match status" value="1"/>
</dbReference>
<dbReference type="Proteomes" id="UP001550044">
    <property type="component" value="Unassembled WGS sequence"/>
</dbReference>
<gene>
    <name evidence="2" type="ORF">ABZV61_39530</name>
</gene>
<protein>
    <submittedName>
        <fullName evidence="2">NAD(P)H-binding protein</fullName>
    </submittedName>
</protein>
<dbReference type="Gene3D" id="3.40.50.720">
    <property type="entry name" value="NAD(P)-binding Rossmann-like Domain"/>
    <property type="match status" value="1"/>
</dbReference>
<keyword evidence="3" id="KW-1185">Reference proteome</keyword>
<sequence length="167" mass="17707">MPELPGAERRGPAAYDDAAAMRAAVDRASTLVLVSGHRTKRRLEEHANAVEAAKAACVNRVLYVSLVGASPTATYLNARDQWMTEQYLAAAGIRHTVLRAGFYASTPAALADENFLVSGPGGGTGRVALVTHADIANVVTAVALDDDPRSKHDAAILEWAFRGELCH</sequence>